<sequence length="299" mass="32101">MVPLAAPTASLQRALEPDPGPEELSVLWPLLVQLGWFLLGLSAVVLIGRLLVQPVLTRAVRRRNRNNPTLQAAVVLYFRLFVVVVGALVGVAVAGYGAFLDDSALVISAVALAVGIAAREVIGSLVSGIALVLDPEFNVGDHIRWSNGEGVVQSIAFRFTRVETNDGELVTIPNTILTAHEIVRPYGRGNLRIVQELGVDYADDLDEALARLTDVARETDGILADPPPSAYVDELGDDAVSIRVRYWVADPTRRDVFAVRSAYAKAAKDRLEAGGITVSPAAEHELTGRIALDDASLRD</sequence>
<dbReference type="AlphaFoldDB" id="A0ABD5T1I7"/>
<dbReference type="Gene3D" id="2.30.30.60">
    <property type="match status" value="1"/>
</dbReference>
<dbReference type="InterPro" id="IPR006685">
    <property type="entry name" value="MscS_channel_2nd"/>
</dbReference>
<proteinExistence type="inferred from homology"/>
<organism evidence="10 11">
    <name type="scientific">Halorubrum pallidum</name>
    <dbReference type="NCBI Taxonomy" id="1526114"/>
    <lineage>
        <taxon>Archaea</taxon>
        <taxon>Methanobacteriati</taxon>
        <taxon>Methanobacteriota</taxon>
        <taxon>Stenosarchaea group</taxon>
        <taxon>Halobacteria</taxon>
        <taxon>Halobacteriales</taxon>
        <taxon>Haloferacaceae</taxon>
        <taxon>Halorubrum</taxon>
    </lineage>
</organism>
<dbReference type="EMBL" id="JBHSWT010000096">
    <property type="protein sequence ID" value="MFC6770609.1"/>
    <property type="molecule type" value="Genomic_DNA"/>
</dbReference>
<evidence type="ECO:0000313" key="10">
    <source>
        <dbReference type="EMBL" id="MFC6770609.1"/>
    </source>
</evidence>
<dbReference type="PANTHER" id="PTHR30221:SF1">
    <property type="entry name" value="SMALL-CONDUCTANCE MECHANOSENSITIVE CHANNEL"/>
    <property type="match status" value="1"/>
</dbReference>
<feature type="transmembrane region" description="Helical" evidence="7">
    <location>
        <begin position="26"/>
        <end position="52"/>
    </location>
</feature>
<reference evidence="10 11" key="1">
    <citation type="journal article" date="2019" name="Int. J. Syst. Evol. Microbiol.">
        <title>The Global Catalogue of Microorganisms (GCM) 10K type strain sequencing project: providing services to taxonomists for standard genome sequencing and annotation.</title>
        <authorList>
            <consortium name="The Broad Institute Genomics Platform"/>
            <consortium name="The Broad Institute Genome Sequencing Center for Infectious Disease"/>
            <person name="Wu L."/>
            <person name="Ma J."/>
        </authorList>
    </citation>
    <scope>NUCLEOTIDE SEQUENCE [LARGE SCALE GENOMIC DNA]</scope>
    <source>
        <strain evidence="10 11">PJ61</strain>
    </source>
</reference>
<dbReference type="InterPro" id="IPR049278">
    <property type="entry name" value="MS_channel_C"/>
</dbReference>
<comment type="subcellular location">
    <subcellularLocation>
        <location evidence="1">Cell membrane</location>
        <topology evidence="1">Multi-pass membrane protein</topology>
    </subcellularLocation>
</comment>
<evidence type="ECO:0000259" key="8">
    <source>
        <dbReference type="Pfam" id="PF00924"/>
    </source>
</evidence>
<keyword evidence="11" id="KW-1185">Reference proteome</keyword>
<evidence type="ECO:0000256" key="5">
    <source>
        <dbReference type="ARBA" id="ARBA00022989"/>
    </source>
</evidence>
<dbReference type="PANTHER" id="PTHR30221">
    <property type="entry name" value="SMALL-CONDUCTANCE MECHANOSENSITIVE CHANNEL"/>
    <property type="match status" value="1"/>
</dbReference>
<dbReference type="InterPro" id="IPR023408">
    <property type="entry name" value="MscS_beta-dom_sf"/>
</dbReference>
<dbReference type="GO" id="GO:0005886">
    <property type="term" value="C:plasma membrane"/>
    <property type="evidence" value="ECO:0007669"/>
    <property type="project" value="UniProtKB-SubCell"/>
</dbReference>
<feature type="domain" description="Mechanosensitive ion channel MscS C-terminal" evidence="9">
    <location>
        <begin position="197"/>
        <end position="276"/>
    </location>
</feature>
<gene>
    <name evidence="10" type="ORF">ACFQDD_03560</name>
</gene>
<evidence type="ECO:0000256" key="1">
    <source>
        <dbReference type="ARBA" id="ARBA00004651"/>
    </source>
</evidence>
<evidence type="ECO:0000256" key="6">
    <source>
        <dbReference type="ARBA" id="ARBA00023136"/>
    </source>
</evidence>
<dbReference type="Proteomes" id="UP001596274">
    <property type="component" value="Unassembled WGS sequence"/>
</dbReference>
<feature type="domain" description="Mechanosensitive ion channel MscS" evidence="8">
    <location>
        <begin position="121"/>
        <end position="182"/>
    </location>
</feature>
<evidence type="ECO:0000256" key="2">
    <source>
        <dbReference type="ARBA" id="ARBA00008017"/>
    </source>
</evidence>
<dbReference type="InterPro" id="IPR011066">
    <property type="entry name" value="MscS_channel_C_sf"/>
</dbReference>
<name>A0ABD5T1I7_9EURY</name>
<evidence type="ECO:0000256" key="4">
    <source>
        <dbReference type="ARBA" id="ARBA00022692"/>
    </source>
</evidence>
<dbReference type="Pfam" id="PF21082">
    <property type="entry name" value="MS_channel_3rd"/>
    <property type="match status" value="1"/>
</dbReference>
<comment type="similarity">
    <text evidence="2">Belongs to the MscS (TC 1.A.23) family.</text>
</comment>
<dbReference type="SUPFAM" id="SSF82689">
    <property type="entry name" value="Mechanosensitive channel protein MscS (YggB), C-terminal domain"/>
    <property type="match status" value="1"/>
</dbReference>
<protein>
    <submittedName>
        <fullName evidence="10">Mechanosensitive ion channel family protein</fullName>
    </submittedName>
</protein>
<dbReference type="SUPFAM" id="SSF50182">
    <property type="entry name" value="Sm-like ribonucleoproteins"/>
    <property type="match status" value="1"/>
</dbReference>
<keyword evidence="4 7" id="KW-0812">Transmembrane</keyword>
<dbReference type="Pfam" id="PF00924">
    <property type="entry name" value="MS_channel_2nd"/>
    <property type="match status" value="1"/>
</dbReference>
<evidence type="ECO:0000256" key="7">
    <source>
        <dbReference type="SAM" id="Phobius"/>
    </source>
</evidence>
<keyword evidence="6 7" id="KW-0472">Membrane</keyword>
<evidence type="ECO:0000256" key="3">
    <source>
        <dbReference type="ARBA" id="ARBA00022475"/>
    </source>
</evidence>
<keyword evidence="5 7" id="KW-1133">Transmembrane helix</keyword>
<comment type="caution">
    <text evidence="10">The sequence shown here is derived from an EMBL/GenBank/DDBJ whole genome shotgun (WGS) entry which is preliminary data.</text>
</comment>
<keyword evidence="3" id="KW-1003">Cell membrane</keyword>
<feature type="transmembrane region" description="Helical" evidence="7">
    <location>
        <begin position="73"/>
        <end position="99"/>
    </location>
</feature>
<evidence type="ECO:0000259" key="9">
    <source>
        <dbReference type="Pfam" id="PF21082"/>
    </source>
</evidence>
<dbReference type="InterPro" id="IPR010920">
    <property type="entry name" value="LSM_dom_sf"/>
</dbReference>
<accession>A0ABD5T1I7</accession>
<dbReference type="InterPro" id="IPR045275">
    <property type="entry name" value="MscS_archaea/bacteria_type"/>
</dbReference>
<evidence type="ECO:0000313" key="11">
    <source>
        <dbReference type="Proteomes" id="UP001596274"/>
    </source>
</evidence>
<dbReference type="Gene3D" id="3.30.70.100">
    <property type="match status" value="1"/>
</dbReference>